<evidence type="ECO:0000259" key="10">
    <source>
        <dbReference type="PROSITE" id="PS50157"/>
    </source>
</evidence>
<dbReference type="Pfam" id="PF07776">
    <property type="entry name" value="zf-AD"/>
    <property type="match status" value="1"/>
</dbReference>
<keyword evidence="12" id="KW-1185">Reference proteome</keyword>
<evidence type="ECO:0000313" key="13">
    <source>
        <dbReference type="RefSeq" id="XP_023171590.2"/>
    </source>
</evidence>
<keyword evidence="2" id="KW-0677">Repeat</keyword>
<dbReference type="OMA" id="MPQFICT"/>
<dbReference type="GO" id="GO:0000978">
    <property type="term" value="F:RNA polymerase II cis-regulatory region sequence-specific DNA binding"/>
    <property type="evidence" value="ECO:0007669"/>
    <property type="project" value="TreeGrafter"/>
</dbReference>
<dbReference type="SUPFAM" id="SSF57716">
    <property type="entry name" value="Glucocorticoid receptor-like (DNA-binding domain)"/>
    <property type="match status" value="1"/>
</dbReference>
<keyword evidence="5" id="KW-0539">Nucleus</keyword>
<dbReference type="SMART" id="SM00868">
    <property type="entry name" value="zf-AD"/>
    <property type="match status" value="1"/>
</dbReference>
<feature type="binding site" evidence="8">
    <location>
        <position position="241"/>
    </location>
    <ligand>
        <name>Zn(2+)</name>
        <dbReference type="ChEBI" id="CHEBI:29105"/>
    </ligand>
</feature>
<feature type="domain" description="C2H2-type" evidence="10">
    <location>
        <begin position="507"/>
        <end position="538"/>
    </location>
</feature>
<feature type="compositionally biased region" description="Low complexity" evidence="9">
    <location>
        <begin position="356"/>
        <end position="366"/>
    </location>
</feature>
<evidence type="ECO:0000256" key="5">
    <source>
        <dbReference type="ARBA" id="ARBA00023242"/>
    </source>
</evidence>
<dbReference type="SMART" id="SM00355">
    <property type="entry name" value="ZnF_C2H2"/>
    <property type="match status" value="4"/>
</dbReference>
<evidence type="ECO:0000259" key="11">
    <source>
        <dbReference type="PROSITE" id="PS51915"/>
    </source>
</evidence>
<dbReference type="InterPro" id="IPR012934">
    <property type="entry name" value="Znf_AD"/>
</dbReference>
<keyword evidence="3 7" id="KW-0863">Zinc-finger</keyword>
<dbReference type="GeneID" id="111599951"/>
<evidence type="ECO:0000313" key="12">
    <source>
        <dbReference type="Proteomes" id="UP000504633"/>
    </source>
</evidence>
<feature type="region of interest" description="Disordered" evidence="9">
    <location>
        <begin position="333"/>
        <end position="419"/>
    </location>
</feature>
<feature type="compositionally biased region" description="Basic and acidic residues" evidence="9">
    <location>
        <begin position="24"/>
        <end position="35"/>
    </location>
</feature>
<dbReference type="InterPro" id="IPR036236">
    <property type="entry name" value="Znf_C2H2_sf"/>
</dbReference>
<name>A0A6J1LYD2_DROHY</name>
<dbReference type="OrthoDB" id="6601382at2759"/>
<feature type="compositionally biased region" description="Basic residues" evidence="9">
    <location>
        <begin position="378"/>
        <end position="390"/>
    </location>
</feature>
<feature type="region of interest" description="Disordered" evidence="9">
    <location>
        <begin position="527"/>
        <end position="553"/>
    </location>
</feature>
<feature type="compositionally biased region" description="Acidic residues" evidence="9">
    <location>
        <begin position="118"/>
        <end position="130"/>
    </location>
</feature>
<feature type="binding site" evidence="8">
    <location>
        <position position="244"/>
    </location>
    <ligand>
        <name>Zn(2+)</name>
        <dbReference type="ChEBI" id="CHEBI:29105"/>
    </ligand>
</feature>
<dbReference type="GO" id="GO:0008270">
    <property type="term" value="F:zinc ion binding"/>
    <property type="evidence" value="ECO:0007669"/>
    <property type="project" value="UniProtKB-UniRule"/>
</dbReference>
<gene>
    <name evidence="13" type="primary">LOC111599951</name>
</gene>
<feature type="compositionally biased region" description="Acidic residues" evidence="9">
    <location>
        <begin position="339"/>
        <end position="350"/>
    </location>
</feature>
<dbReference type="GO" id="GO:0005634">
    <property type="term" value="C:nucleus"/>
    <property type="evidence" value="ECO:0007669"/>
    <property type="project" value="InterPro"/>
</dbReference>
<dbReference type="RefSeq" id="XP_023171590.2">
    <property type="nucleotide sequence ID" value="XM_023315822.2"/>
</dbReference>
<proteinExistence type="inferred from homology"/>
<feature type="compositionally biased region" description="Polar residues" evidence="9">
    <location>
        <begin position="408"/>
        <end position="418"/>
    </location>
</feature>
<dbReference type="InterPro" id="IPR013087">
    <property type="entry name" value="Znf_C2H2_type"/>
</dbReference>
<feature type="compositionally biased region" description="Acidic residues" evidence="9">
    <location>
        <begin position="58"/>
        <end position="92"/>
    </location>
</feature>
<dbReference type="Pfam" id="PF00096">
    <property type="entry name" value="zf-C2H2"/>
    <property type="match status" value="3"/>
</dbReference>
<feature type="binding site" evidence="8">
    <location>
        <position position="287"/>
    </location>
    <ligand>
        <name>Zn(2+)</name>
        <dbReference type="ChEBI" id="CHEBI:29105"/>
    </ligand>
</feature>
<accession>A0A6J1LYD2</accession>
<comment type="similarity">
    <text evidence="6">Belongs to the snail C2H2-type zinc-finger protein family.</text>
</comment>
<dbReference type="GO" id="GO:0000981">
    <property type="term" value="F:DNA-binding transcription factor activity, RNA polymerase II-specific"/>
    <property type="evidence" value="ECO:0007669"/>
    <property type="project" value="TreeGrafter"/>
</dbReference>
<dbReference type="PROSITE" id="PS00028">
    <property type="entry name" value="ZINC_FINGER_C2H2_1"/>
    <property type="match status" value="3"/>
</dbReference>
<dbReference type="Proteomes" id="UP000504633">
    <property type="component" value="Unplaced"/>
</dbReference>
<feature type="binding site" evidence="8">
    <location>
        <position position="290"/>
    </location>
    <ligand>
        <name>Zn(2+)</name>
        <dbReference type="ChEBI" id="CHEBI:29105"/>
    </ligand>
</feature>
<dbReference type="PANTHER" id="PTHR24388:SF104">
    <property type="entry name" value="AT-RICH BINDING PROTEIN-RELATED"/>
    <property type="match status" value="1"/>
</dbReference>
<feature type="domain" description="C2H2-type" evidence="10">
    <location>
        <begin position="448"/>
        <end position="475"/>
    </location>
</feature>
<feature type="region of interest" description="Disordered" evidence="9">
    <location>
        <begin position="24"/>
        <end position="99"/>
    </location>
</feature>
<evidence type="ECO:0000256" key="1">
    <source>
        <dbReference type="ARBA" id="ARBA00022723"/>
    </source>
</evidence>
<keyword evidence="4 8" id="KW-0862">Zinc</keyword>
<dbReference type="PROSITE" id="PS50157">
    <property type="entry name" value="ZINC_FINGER_C2H2_2"/>
    <property type="match status" value="4"/>
</dbReference>
<feature type="domain" description="ZAD" evidence="11">
    <location>
        <begin position="239"/>
        <end position="314"/>
    </location>
</feature>
<dbReference type="SUPFAM" id="SSF57667">
    <property type="entry name" value="beta-beta-alpha zinc fingers"/>
    <property type="match status" value="2"/>
</dbReference>
<reference evidence="13" key="1">
    <citation type="submission" date="2025-08" db="UniProtKB">
        <authorList>
            <consortium name="RefSeq"/>
        </authorList>
    </citation>
    <scope>IDENTIFICATION</scope>
    <source>
        <strain evidence="13">15085-1641.00</strain>
        <tissue evidence="13">Whole body</tissue>
    </source>
</reference>
<evidence type="ECO:0000256" key="9">
    <source>
        <dbReference type="SAM" id="MobiDB-lite"/>
    </source>
</evidence>
<dbReference type="Gene3D" id="3.30.160.60">
    <property type="entry name" value="Classic Zinc Finger"/>
    <property type="match status" value="2"/>
</dbReference>
<dbReference type="PANTHER" id="PTHR24388">
    <property type="entry name" value="ZINC FINGER PROTEIN"/>
    <property type="match status" value="1"/>
</dbReference>
<evidence type="ECO:0000256" key="3">
    <source>
        <dbReference type="ARBA" id="ARBA00022771"/>
    </source>
</evidence>
<protein>
    <submittedName>
        <fullName evidence="13">Uncharacterized zinc finger protein CG2678</fullName>
    </submittedName>
</protein>
<feature type="domain" description="C2H2-type" evidence="10">
    <location>
        <begin position="477"/>
        <end position="500"/>
    </location>
</feature>
<dbReference type="Gene3D" id="3.40.1800.20">
    <property type="match status" value="1"/>
</dbReference>
<sequence>MEEEIMLAATTNGTASNKVAELLDEKETEDSKAAEEEAVAEEGNATTHTVSQSAAVQEQEEEMEQEMEVEAQDEEMGEAEYLEDEMPGEECENERKVGADVKINKEREALTTAAQETAYDEEETEAEVEADAGKGAEADVEATDSPAEAEAEETVDTEAETEAEDNEATVEDVEAAEEEADQEADTADETVEELVEEAEEAEDEGELITGDDAQELRTEQTNISERRAGAQVVEEVDETQCRVCTSKEHLVSLFTKTSQGSTPVDMLLLLCPSVVIAPKDFMPQFICNSCLESLTVAIKLRQQLESTEKDLRKRLSRSKNKVRRPRGYVVIDAPVSDSASEEDEEELNDDAEFKVSDVAGSTSADSDSADTDISEKRKPGRRRGRKKGTKRSAGANSQDEEHHKKRSLQISPATTSQGPFECDQCDLSFPRKQSYVMHRKMHDARHEFHCQICNKKFKVRGAYKTHMERHASERAQFRCELCAQVFRLRAELKRHMALSHDEHGIIYECKRCQRTFLTQTRLQRHQSTNCSRHSEGRVKRQSTEGQPNQGRDLFKSVAPLTTTYWSDSFSD</sequence>
<feature type="region of interest" description="Disordered" evidence="9">
    <location>
        <begin position="112"/>
        <end position="190"/>
    </location>
</feature>
<dbReference type="AlphaFoldDB" id="A0A6J1LYD2"/>
<dbReference type="KEGG" id="dhe:111599951"/>
<keyword evidence="1 8" id="KW-0479">Metal-binding</keyword>
<dbReference type="PROSITE" id="PS51915">
    <property type="entry name" value="ZAD"/>
    <property type="match status" value="1"/>
</dbReference>
<evidence type="ECO:0000256" key="2">
    <source>
        <dbReference type="ARBA" id="ARBA00022737"/>
    </source>
</evidence>
<organism evidence="12 13">
    <name type="scientific">Drosophila hydei</name>
    <name type="common">Fruit fly</name>
    <dbReference type="NCBI Taxonomy" id="7224"/>
    <lineage>
        <taxon>Eukaryota</taxon>
        <taxon>Metazoa</taxon>
        <taxon>Ecdysozoa</taxon>
        <taxon>Arthropoda</taxon>
        <taxon>Hexapoda</taxon>
        <taxon>Insecta</taxon>
        <taxon>Pterygota</taxon>
        <taxon>Neoptera</taxon>
        <taxon>Endopterygota</taxon>
        <taxon>Diptera</taxon>
        <taxon>Brachycera</taxon>
        <taxon>Muscomorpha</taxon>
        <taxon>Ephydroidea</taxon>
        <taxon>Drosophilidae</taxon>
        <taxon>Drosophila</taxon>
    </lineage>
</organism>
<evidence type="ECO:0000256" key="6">
    <source>
        <dbReference type="ARBA" id="ARBA00037948"/>
    </source>
</evidence>
<feature type="compositionally biased region" description="Acidic residues" evidence="9">
    <location>
        <begin position="138"/>
        <end position="190"/>
    </location>
</feature>
<evidence type="ECO:0000256" key="4">
    <source>
        <dbReference type="ARBA" id="ARBA00022833"/>
    </source>
</evidence>
<dbReference type="InterPro" id="IPR050527">
    <property type="entry name" value="Snail/Krueppel_Znf"/>
</dbReference>
<feature type="domain" description="C2H2-type" evidence="10">
    <location>
        <begin position="420"/>
        <end position="447"/>
    </location>
</feature>
<evidence type="ECO:0000256" key="7">
    <source>
        <dbReference type="PROSITE-ProRule" id="PRU00042"/>
    </source>
</evidence>
<evidence type="ECO:0000256" key="8">
    <source>
        <dbReference type="PROSITE-ProRule" id="PRU01263"/>
    </source>
</evidence>
<feature type="compositionally biased region" description="Basic and acidic residues" evidence="9">
    <location>
        <begin position="532"/>
        <end position="542"/>
    </location>
</feature>